<dbReference type="RefSeq" id="WP_148740455.1">
    <property type="nucleotide sequence ID" value="NZ_VSTH01000051.1"/>
</dbReference>
<keyword evidence="2" id="KW-1185">Reference proteome</keyword>
<reference evidence="1 2" key="1">
    <citation type="submission" date="2019-08" db="EMBL/GenBank/DDBJ databases">
        <title>Bradyrhizobium hipponensis sp. nov., a rhizobium isolated from a Lupinus angustifolius root nodule in Tunisia.</title>
        <authorList>
            <person name="Off K."/>
            <person name="Rejili M."/>
            <person name="Mars M."/>
            <person name="Brachmann A."/>
            <person name="Marin M."/>
        </authorList>
    </citation>
    <scope>NUCLEOTIDE SEQUENCE [LARGE SCALE GENOMIC DNA]</scope>
    <source>
        <strain evidence="2">aSej3</strain>
    </source>
</reference>
<dbReference type="InterPro" id="IPR006522">
    <property type="entry name" value="Phage_virion_morphogenesis"/>
</dbReference>
<dbReference type="NCBIfam" id="TIGR01635">
    <property type="entry name" value="tail_comp_S"/>
    <property type="match status" value="1"/>
</dbReference>
<dbReference type="AlphaFoldDB" id="A0A5S4YM73"/>
<protein>
    <submittedName>
        <fullName evidence="1">Phage virion morphogenesis protein</fullName>
    </submittedName>
</protein>
<proteinExistence type="predicted"/>
<evidence type="ECO:0000313" key="1">
    <source>
        <dbReference type="EMBL" id="TYO65521.1"/>
    </source>
</evidence>
<gene>
    <name evidence="1" type="ORF">FXV83_16450</name>
</gene>
<dbReference type="EMBL" id="VSTH01000051">
    <property type="protein sequence ID" value="TYO65521.1"/>
    <property type="molecule type" value="Genomic_DNA"/>
</dbReference>
<dbReference type="Proteomes" id="UP000324797">
    <property type="component" value="Unassembled WGS sequence"/>
</dbReference>
<evidence type="ECO:0000313" key="2">
    <source>
        <dbReference type="Proteomes" id="UP000324797"/>
    </source>
</evidence>
<name>A0A5S4YM73_9BRAD</name>
<accession>A0A5S4YM73</accession>
<comment type="caution">
    <text evidence="1">The sequence shown here is derived from an EMBL/GenBank/DDBJ whole genome shotgun (WGS) entry which is preliminary data.</text>
</comment>
<organism evidence="1 2">
    <name type="scientific">Bradyrhizobium hipponense</name>
    <dbReference type="NCBI Taxonomy" id="2605638"/>
    <lineage>
        <taxon>Bacteria</taxon>
        <taxon>Pseudomonadati</taxon>
        <taxon>Pseudomonadota</taxon>
        <taxon>Alphaproteobacteria</taxon>
        <taxon>Hyphomicrobiales</taxon>
        <taxon>Nitrobacteraceae</taxon>
        <taxon>Bradyrhizobium</taxon>
    </lineage>
</organism>
<dbReference type="Pfam" id="PF05069">
    <property type="entry name" value="Phage_tail_S"/>
    <property type="match status" value="1"/>
</dbReference>
<sequence length="155" mass="17684">MAGLKLDVDDHDFRRLTRRIGDLLHDVLEMHTVYAQAAEYMKRSTENRLLRSKTSPDGERWEALRDVTVNLKGHDTILFETGELANSIQIGDVSNDGFELISNAPHASFMQEGIKRTRGMIKNKKVPARPFMGFSEENKRRIALMIRDYLAHGGD</sequence>